<reference evidence="1 2" key="1">
    <citation type="submission" date="2023-08" db="EMBL/GenBank/DDBJ databases">
        <title>The whole genome sequence of Lysobacter yananisis.</title>
        <authorList>
            <person name="Sun H."/>
        </authorList>
    </citation>
    <scope>NUCLEOTIDE SEQUENCE [LARGE SCALE GENOMIC DNA]</scope>
    <source>
        <strain evidence="1 2">SNNU513</strain>
    </source>
</reference>
<protein>
    <submittedName>
        <fullName evidence="1">Discoidin domain-containing protein</fullName>
    </submittedName>
</protein>
<sequence>MTTKIGTAANYFELLTQLDAFLSATGHAWGLTFTGAGNGRLRGPGGAVGGYIGTAASVTETIHIVATSATSFTVTGTVSGALGTATVGTDFASAVIAFRIVAGSTAFVAGDQFAVNTTPKWKRLRFGGCTETTYRTGNISNVPALFDGMTSTQATSAAVPNQIRVEMGQPTEVRAVAIWSGGATSTAPKDFALEWSDDGSSWNVAQAWTGQSWTSTYQRRDYVTAAAPGAHRYWRVNITAGQTTTVTLSELRLFADAGMKWDVSSRFEFAWEAPGLDGGKRIFVAGYINTNVTTDYFNLVWRGFRFWFDPEQSVLDVPAHSGDKALLLSRTPIAYWFVANGGRVMIVCRVSSFYQLAYIGFGLPFEIIDEEHHPFPYLIGAPWPGNNARWDTSSLARYRNPWDPGAGTSGSGYNSGLAAIFPDGQFVQVANRSDSSGNEGQAAGADARVWPYTLNSNYQPDNWGDNIDQSKSQLALVIIKTTTPYHEWGSFDGLYWITGQRNTAEALERIGAFDCLCIQNINRAAFNHFCAVALD</sequence>
<dbReference type="Gene3D" id="2.60.120.260">
    <property type="entry name" value="Galactose-binding domain-like"/>
    <property type="match status" value="1"/>
</dbReference>
<dbReference type="RefSeq" id="WP_309152078.1">
    <property type="nucleotide sequence ID" value="NZ_CP133568.1"/>
</dbReference>
<dbReference type="InterPro" id="IPR008979">
    <property type="entry name" value="Galactose-bd-like_sf"/>
</dbReference>
<keyword evidence="2" id="KW-1185">Reference proteome</keyword>
<evidence type="ECO:0000313" key="2">
    <source>
        <dbReference type="Proteomes" id="UP001229313"/>
    </source>
</evidence>
<accession>A0ABY9P8E2</accession>
<proteinExistence type="predicted"/>
<name>A0ABY9P8E2_9GAMM</name>
<dbReference type="EMBL" id="CP133568">
    <property type="protein sequence ID" value="WMT03302.1"/>
    <property type="molecule type" value="Genomic_DNA"/>
</dbReference>
<gene>
    <name evidence="1" type="ORF">RDV84_00155</name>
</gene>
<dbReference type="SUPFAM" id="SSF49785">
    <property type="entry name" value="Galactose-binding domain-like"/>
    <property type="match status" value="1"/>
</dbReference>
<organism evidence="1 2">
    <name type="scientific">Lysobacter yananisis</name>
    <dbReference type="NCBI Taxonomy" id="1003114"/>
    <lineage>
        <taxon>Bacteria</taxon>
        <taxon>Pseudomonadati</taxon>
        <taxon>Pseudomonadota</taxon>
        <taxon>Gammaproteobacteria</taxon>
        <taxon>Lysobacterales</taxon>
        <taxon>Lysobacteraceae</taxon>
        <taxon>Lysobacter</taxon>
    </lineage>
</organism>
<evidence type="ECO:0000313" key="1">
    <source>
        <dbReference type="EMBL" id="WMT03302.1"/>
    </source>
</evidence>
<dbReference type="Pfam" id="PF22633">
    <property type="entry name" value="F5_F8_type_C_2"/>
    <property type="match status" value="1"/>
</dbReference>
<dbReference type="Proteomes" id="UP001229313">
    <property type="component" value="Chromosome"/>
</dbReference>